<sequence>MKPIKRIDRRAGPGQFFYFTKNEAERNTKKWSI</sequence>
<dbReference type="EMBL" id="BK016023">
    <property type="protein sequence ID" value="DAF90264.1"/>
    <property type="molecule type" value="Genomic_DNA"/>
</dbReference>
<evidence type="ECO:0000313" key="1">
    <source>
        <dbReference type="EMBL" id="DAF90264.1"/>
    </source>
</evidence>
<protein>
    <submittedName>
        <fullName evidence="1">Uncharacterized protein</fullName>
    </submittedName>
</protein>
<accession>A0A8S5U706</accession>
<proteinExistence type="predicted"/>
<organism evidence="1">
    <name type="scientific">Myoviridae sp. ct3Oc10</name>
    <dbReference type="NCBI Taxonomy" id="2825025"/>
    <lineage>
        <taxon>Viruses</taxon>
        <taxon>Duplodnaviria</taxon>
        <taxon>Heunggongvirae</taxon>
        <taxon>Uroviricota</taxon>
        <taxon>Caudoviricetes</taxon>
    </lineage>
</organism>
<name>A0A8S5U706_9CAUD</name>
<reference evidence="1" key="1">
    <citation type="journal article" date="2021" name="Proc. Natl. Acad. Sci. U.S.A.">
        <title>A Catalog of Tens of Thousands of Viruses from Human Metagenomes Reveals Hidden Associations with Chronic Diseases.</title>
        <authorList>
            <person name="Tisza M.J."/>
            <person name="Buck C.B."/>
        </authorList>
    </citation>
    <scope>NUCLEOTIDE SEQUENCE</scope>
    <source>
        <strain evidence="1">Ct3Oc10</strain>
    </source>
</reference>